<proteinExistence type="predicted"/>
<protein>
    <submittedName>
        <fullName evidence="2">Uncharacterized protein</fullName>
    </submittedName>
</protein>
<sequence>MFDDVRRRYRFTSPRLRGEVGLRSNPGEGVQVSTLFSLADRAPHPNPLPARAGRGSESRPA</sequence>
<gene>
    <name evidence="2" type="ORF">FNJ47_42405</name>
</gene>
<organism evidence="2 3">
    <name type="scientific">Bradyrhizobium uaiense</name>
    <dbReference type="NCBI Taxonomy" id="2594946"/>
    <lineage>
        <taxon>Bacteria</taxon>
        <taxon>Pseudomonadati</taxon>
        <taxon>Pseudomonadota</taxon>
        <taxon>Alphaproteobacteria</taxon>
        <taxon>Hyphomicrobiales</taxon>
        <taxon>Nitrobacteraceae</taxon>
        <taxon>Bradyrhizobium</taxon>
    </lineage>
</organism>
<evidence type="ECO:0000313" key="2">
    <source>
        <dbReference type="EMBL" id="NEV02212.1"/>
    </source>
</evidence>
<dbReference type="Proteomes" id="UP000468531">
    <property type="component" value="Unassembled WGS sequence"/>
</dbReference>
<comment type="caution">
    <text evidence="2">The sequence shown here is derived from an EMBL/GenBank/DDBJ whole genome shotgun (WGS) entry which is preliminary data.</text>
</comment>
<evidence type="ECO:0000256" key="1">
    <source>
        <dbReference type="SAM" id="MobiDB-lite"/>
    </source>
</evidence>
<evidence type="ECO:0000313" key="3">
    <source>
        <dbReference type="Proteomes" id="UP000468531"/>
    </source>
</evidence>
<dbReference type="EMBL" id="VKHP01000323">
    <property type="protein sequence ID" value="NEV02212.1"/>
    <property type="molecule type" value="Genomic_DNA"/>
</dbReference>
<dbReference type="AlphaFoldDB" id="A0A6P1BXD1"/>
<keyword evidence="3" id="KW-1185">Reference proteome</keyword>
<accession>A0A6P1BXD1</accession>
<reference evidence="2 3" key="1">
    <citation type="journal article" date="2020" name="Arch. Microbiol.">
        <title>Bradyrhizobium uaiense sp. nov., a new highly efficient cowpea symbiont.</title>
        <authorList>
            <person name="Cabral Michel D."/>
            <person name="Azarias Guimaraes A."/>
            <person name="Martins da Costa E."/>
            <person name="Soares de Carvalho T."/>
            <person name="Balsanelli E."/>
            <person name="Willems A."/>
            <person name="Maltempi de Souza E."/>
            <person name="de Souza Moreira F.M."/>
        </authorList>
    </citation>
    <scope>NUCLEOTIDE SEQUENCE [LARGE SCALE GENOMIC DNA]</scope>
    <source>
        <strain evidence="2 3">UFLA 03-164</strain>
    </source>
</reference>
<name>A0A6P1BXD1_9BRAD</name>
<feature type="region of interest" description="Disordered" evidence="1">
    <location>
        <begin position="38"/>
        <end position="61"/>
    </location>
</feature>